<comment type="caution">
    <text evidence="3">The sequence shown here is derived from an EMBL/GenBank/DDBJ whole genome shotgun (WGS) entry which is preliminary data.</text>
</comment>
<accession>A0A3D9UNP6</accession>
<dbReference type="SUPFAM" id="SSF142338">
    <property type="entry name" value="CofD-like"/>
    <property type="match status" value="1"/>
</dbReference>
<dbReference type="Proteomes" id="UP000256253">
    <property type="component" value="Unassembled WGS sequence"/>
</dbReference>
<evidence type="ECO:0000256" key="1">
    <source>
        <dbReference type="ARBA" id="ARBA00022490"/>
    </source>
</evidence>
<dbReference type="PANTHER" id="PTHR30135">
    <property type="entry name" value="UNCHARACTERIZED PROTEIN YVCK-RELATED"/>
    <property type="match status" value="1"/>
</dbReference>
<evidence type="ECO:0000313" key="4">
    <source>
        <dbReference type="Proteomes" id="UP000256253"/>
    </source>
</evidence>
<reference evidence="3 4" key="1">
    <citation type="submission" date="2018-08" db="EMBL/GenBank/DDBJ databases">
        <title>Sequencing the genomes of 1000 actinobacteria strains.</title>
        <authorList>
            <person name="Klenk H.-P."/>
        </authorList>
    </citation>
    <scope>NUCLEOTIDE SEQUENCE [LARGE SCALE GENOMIC DNA]</scope>
    <source>
        <strain evidence="3 4">DSM 22967</strain>
    </source>
</reference>
<dbReference type="PANTHER" id="PTHR30135:SF3">
    <property type="entry name" value="GLUCONEOGENESIS FACTOR-RELATED"/>
    <property type="match status" value="1"/>
</dbReference>
<sequence length="325" mass="34126">MTPAPIPGVGAGINLRPRVAALGGGHGLSASLQALQLVTDRITAIVTVADDGGSSGRLREEFDILPPGDLRMALAALCDTTEWGQQWADALQHRFAGDGPLGGHALGNLIIASLWDLLGDPVAGLDLVGRLLGARGRVLPMSTEPLQIRAMVAGVHPDRDDDVSEVVGQAQVATTPGRVQSIRLVPDPPLACREAVDAIHDAEWVVLGPGSWFTSVMPHLAVPDLREALVQTRAKRLLTLNVVNSGETEGFTAADHLQVMVEHAPELHFDTVLADASAVAGQEQQLRSAAESVGAELVLKTVANPQRPGTHDVLLLAAAYRDIVG</sequence>
<comment type="function">
    <text evidence="2">Required for morphogenesis under gluconeogenic growth conditions.</text>
</comment>
<comment type="similarity">
    <text evidence="2">Belongs to the gluconeogenesis factor family.</text>
</comment>
<dbReference type="OrthoDB" id="9783842at2"/>
<gene>
    <name evidence="3" type="ORF">DFJ65_2094</name>
</gene>
<dbReference type="AlphaFoldDB" id="A0A3D9UNP6"/>
<protein>
    <recommendedName>
        <fullName evidence="2">Putative gluconeogenesis factor</fullName>
    </recommendedName>
</protein>
<keyword evidence="4" id="KW-1185">Reference proteome</keyword>
<evidence type="ECO:0000313" key="3">
    <source>
        <dbReference type="EMBL" id="REF31052.1"/>
    </source>
</evidence>
<dbReference type="GO" id="GO:0043743">
    <property type="term" value="F:LPPG:FO 2-phospho-L-lactate transferase activity"/>
    <property type="evidence" value="ECO:0007669"/>
    <property type="project" value="InterPro"/>
</dbReference>
<dbReference type="Gene3D" id="3.40.50.10680">
    <property type="entry name" value="CofD-like domains"/>
    <property type="match status" value="1"/>
</dbReference>
<dbReference type="InterPro" id="IPR002882">
    <property type="entry name" value="CofD"/>
</dbReference>
<organism evidence="3 4">
    <name type="scientific">Calidifontibacter indicus</name>
    <dbReference type="NCBI Taxonomy" id="419650"/>
    <lineage>
        <taxon>Bacteria</taxon>
        <taxon>Bacillati</taxon>
        <taxon>Actinomycetota</taxon>
        <taxon>Actinomycetes</taxon>
        <taxon>Micrococcales</taxon>
        <taxon>Dermacoccaceae</taxon>
        <taxon>Calidifontibacter</taxon>
    </lineage>
</organism>
<keyword evidence="1 2" id="KW-0963">Cytoplasm</keyword>
<dbReference type="GO" id="GO:0008360">
    <property type="term" value="P:regulation of cell shape"/>
    <property type="evidence" value="ECO:0007669"/>
    <property type="project" value="UniProtKB-UniRule"/>
</dbReference>
<dbReference type="HAMAP" id="MF_00973">
    <property type="entry name" value="Gluconeogen_factor"/>
    <property type="match status" value="1"/>
</dbReference>
<dbReference type="GO" id="GO:0005737">
    <property type="term" value="C:cytoplasm"/>
    <property type="evidence" value="ECO:0007669"/>
    <property type="project" value="UniProtKB-SubCell"/>
</dbReference>
<dbReference type="InterPro" id="IPR010119">
    <property type="entry name" value="Gluconeogen_factor"/>
</dbReference>
<dbReference type="RefSeq" id="WP_115922956.1">
    <property type="nucleotide sequence ID" value="NZ_QTUA01000001.1"/>
</dbReference>
<evidence type="ECO:0000256" key="2">
    <source>
        <dbReference type="HAMAP-Rule" id="MF_00973"/>
    </source>
</evidence>
<dbReference type="NCBIfam" id="TIGR01826">
    <property type="entry name" value="CofD_related"/>
    <property type="match status" value="1"/>
</dbReference>
<name>A0A3D9UNP6_9MICO</name>
<dbReference type="CDD" id="cd07187">
    <property type="entry name" value="YvcK_like"/>
    <property type="match status" value="1"/>
</dbReference>
<dbReference type="EMBL" id="QTUA01000001">
    <property type="protein sequence ID" value="REF31052.1"/>
    <property type="molecule type" value="Genomic_DNA"/>
</dbReference>
<comment type="subcellular location">
    <subcellularLocation>
        <location evidence="2">Cytoplasm</location>
    </subcellularLocation>
</comment>
<dbReference type="InterPro" id="IPR038136">
    <property type="entry name" value="CofD-like_dom_sf"/>
</dbReference>
<dbReference type="Pfam" id="PF01933">
    <property type="entry name" value="CofD"/>
    <property type="match status" value="1"/>
</dbReference>
<proteinExistence type="inferred from homology"/>